<proteinExistence type="predicted"/>
<gene>
    <name evidence="1" type="ORF">HAX54_016135</name>
</gene>
<keyword evidence="2" id="KW-1185">Reference proteome</keyword>
<name>A0ABS8RZY2_DATST</name>
<organism evidence="1 2">
    <name type="scientific">Datura stramonium</name>
    <name type="common">Jimsonweed</name>
    <name type="synonym">Common thornapple</name>
    <dbReference type="NCBI Taxonomy" id="4076"/>
    <lineage>
        <taxon>Eukaryota</taxon>
        <taxon>Viridiplantae</taxon>
        <taxon>Streptophyta</taxon>
        <taxon>Embryophyta</taxon>
        <taxon>Tracheophyta</taxon>
        <taxon>Spermatophyta</taxon>
        <taxon>Magnoliopsida</taxon>
        <taxon>eudicotyledons</taxon>
        <taxon>Gunneridae</taxon>
        <taxon>Pentapetalae</taxon>
        <taxon>asterids</taxon>
        <taxon>lamiids</taxon>
        <taxon>Solanales</taxon>
        <taxon>Solanaceae</taxon>
        <taxon>Solanoideae</taxon>
        <taxon>Datureae</taxon>
        <taxon>Datura</taxon>
    </lineage>
</organism>
<protein>
    <submittedName>
        <fullName evidence="1">Uncharacterized protein</fullName>
    </submittedName>
</protein>
<dbReference type="EMBL" id="JACEIK010000204">
    <property type="protein sequence ID" value="MCD7452303.1"/>
    <property type="molecule type" value="Genomic_DNA"/>
</dbReference>
<comment type="caution">
    <text evidence="1">The sequence shown here is derived from an EMBL/GenBank/DDBJ whole genome shotgun (WGS) entry which is preliminary data.</text>
</comment>
<sequence length="82" mass="9295">MKFPVAIVVVAYFIISFNIEDKDLVAEFNFFHGFSISRANVSRFELRYLESKKNPRNWGKYLGRSIASPICNSGITICNSGV</sequence>
<dbReference type="Proteomes" id="UP000823775">
    <property type="component" value="Unassembled WGS sequence"/>
</dbReference>
<evidence type="ECO:0000313" key="1">
    <source>
        <dbReference type="EMBL" id="MCD7452303.1"/>
    </source>
</evidence>
<evidence type="ECO:0000313" key="2">
    <source>
        <dbReference type="Proteomes" id="UP000823775"/>
    </source>
</evidence>
<reference evidence="1 2" key="1">
    <citation type="journal article" date="2021" name="BMC Genomics">
        <title>Datura genome reveals duplications of psychoactive alkaloid biosynthetic genes and high mutation rate following tissue culture.</title>
        <authorList>
            <person name="Rajewski A."/>
            <person name="Carter-House D."/>
            <person name="Stajich J."/>
            <person name="Litt A."/>
        </authorList>
    </citation>
    <scope>NUCLEOTIDE SEQUENCE [LARGE SCALE GENOMIC DNA]</scope>
    <source>
        <strain evidence="1">AR-01</strain>
    </source>
</reference>
<accession>A0ABS8RZY2</accession>